<feature type="compositionally biased region" description="Pro residues" evidence="1">
    <location>
        <begin position="26"/>
        <end position="36"/>
    </location>
</feature>
<protein>
    <submittedName>
        <fullName evidence="2">Uncharacterized protein</fullName>
    </submittedName>
</protein>
<name>A0ABQ9G463_9NEOP</name>
<accession>A0ABQ9G463</accession>
<comment type="caution">
    <text evidence="2">The sequence shown here is derived from an EMBL/GenBank/DDBJ whole genome shotgun (WGS) entry which is preliminary data.</text>
</comment>
<organism evidence="2 3">
    <name type="scientific">Dryococelus australis</name>
    <dbReference type="NCBI Taxonomy" id="614101"/>
    <lineage>
        <taxon>Eukaryota</taxon>
        <taxon>Metazoa</taxon>
        <taxon>Ecdysozoa</taxon>
        <taxon>Arthropoda</taxon>
        <taxon>Hexapoda</taxon>
        <taxon>Insecta</taxon>
        <taxon>Pterygota</taxon>
        <taxon>Neoptera</taxon>
        <taxon>Polyneoptera</taxon>
        <taxon>Phasmatodea</taxon>
        <taxon>Verophasmatodea</taxon>
        <taxon>Anareolatae</taxon>
        <taxon>Phasmatidae</taxon>
        <taxon>Eurycanthinae</taxon>
        <taxon>Dryococelus</taxon>
    </lineage>
</organism>
<feature type="region of interest" description="Disordered" evidence="1">
    <location>
        <begin position="1"/>
        <end position="40"/>
    </location>
</feature>
<dbReference type="Proteomes" id="UP001159363">
    <property type="component" value="Chromosome 14"/>
</dbReference>
<reference evidence="2 3" key="1">
    <citation type="submission" date="2023-02" db="EMBL/GenBank/DDBJ databases">
        <title>LHISI_Scaffold_Assembly.</title>
        <authorList>
            <person name="Stuart O.P."/>
            <person name="Cleave R."/>
            <person name="Magrath M.J.L."/>
            <person name="Mikheyev A.S."/>
        </authorList>
    </citation>
    <scope>NUCLEOTIDE SEQUENCE [LARGE SCALE GENOMIC DNA]</scope>
    <source>
        <strain evidence="2">Daus_M_001</strain>
        <tissue evidence="2">Leg muscle</tissue>
    </source>
</reference>
<evidence type="ECO:0000313" key="2">
    <source>
        <dbReference type="EMBL" id="KAJ8867261.1"/>
    </source>
</evidence>
<evidence type="ECO:0000313" key="3">
    <source>
        <dbReference type="Proteomes" id="UP001159363"/>
    </source>
</evidence>
<evidence type="ECO:0000256" key="1">
    <source>
        <dbReference type="SAM" id="MobiDB-lite"/>
    </source>
</evidence>
<proteinExistence type="predicted"/>
<dbReference type="EMBL" id="JARBHB010000015">
    <property type="protein sequence ID" value="KAJ8867261.1"/>
    <property type="molecule type" value="Genomic_DNA"/>
</dbReference>
<feature type="compositionally biased region" description="Basic and acidic residues" evidence="1">
    <location>
        <begin position="151"/>
        <end position="164"/>
    </location>
</feature>
<keyword evidence="3" id="KW-1185">Reference proteome</keyword>
<gene>
    <name evidence="2" type="ORF">PR048_031060</name>
</gene>
<sequence length="484" mass="53047">MEPSNFSAEVPKTPLPGLPASSDPAPTSPTGPPESLPEPLRRHLCHYSDETFTYGHNARRHERFNCYRNERAGETGDPRQNPPTSGIVRPLSPLVKIQSEPGRDWNRFALVEGVQSNRSVTAAPGLQRFGRLLTAMSCESMRVVEVNMEQRQNEGARKTGDPREKTRRPAASSGTIPICENPPGSPWWEASVLIAQPPRPLSLYLVEPAGVPCTYQPRPLPKSGGRWRVTLTERQGDERLVRVRLQLQVLHDGPDRVVSGPRHAGTTHIPARPCVSSGLHSPVAAAADAAVLRARDLASSGASCLIYTHTHTAPPPLRPSCTIPACQTTCRCSFQREQPIVTSNPLAAPKYLEIVLSYVSTVSAWRASSVRLRHMQLVDTQYVYFAFGNVCDKFSNMSAGMSLQHSRLSRLIRDVVEVLCDVSPRVGAGIVSITVVVTISNCHVPTLNMVPEAVVVGDYRRSDTPILRSFDDDGRGNMTRPTLC</sequence>
<feature type="region of interest" description="Disordered" evidence="1">
    <location>
        <begin position="149"/>
        <end position="181"/>
    </location>
</feature>